<proteinExistence type="predicted"/>
<feature type="region of interest" description="Disordered" evidence="1">
    <location>
        <begin position="113"/>
        <end position="133"/>
    </location>
</feature>
<protein>
    <submittedName>
        <fullName evidence="2">Uncharacterized protein</fullName>
    </submittedName>
</protein>
<gene>
    <name evidence="2" type="ORF">BCR44DRAFT_1438290</name>
</gene>
<reference evidence="2 3" key="1">
    <citation type="submission" date="2016-07" db="EMBL/GenBank/DDBJ databases">
        <title>Pervasive Adenine N6-methylation of Active Genes in Fungi.</title>
        <authorList>
            <consortium name="DOE Joint Genome Institute"/>
            <person name="Mondo S.J."/>
            <person name="Dannebaum R.O."/>
            <person name="Kuo R.C."/>
            <person name="Labutti K."/>
            <person name="Haridas S."/>
            <person name="Kuo A."/>
            <person name="Salamov A."/>
            <person name="Ahrendt S.R."/>
            <person name="Lipzen A."/>
            <person name="Sullivan W."/>
            <person name="Andreopoulos W.B."/>
            <person name="Clum A."/>
            <person name="Lindquist E."/>
            <person name="Daum C."/>
            <person name="Ramamoorthy G.K."/>
            <person name="Gryganskyi A."/>
            <person name="Culley D."/>
            <person name="Magnuson J.K."/>
            <person name="James T.Y."/>
            <person name="O'Malley M.A."/>
            <person name="Stajich J.E."/>
            <person name="Spatafora J.W."/>
            <person name="Visel A."/>
            <person name="Grigoriev I.V."/>
        </authorList>
    </citation>
    <scope>NUCLEOTIDE SEQUENCE [LARGE SCALE GENOMIC DNA]</scope>
    <source>
        <strain evidence="2 3">PL171</strain>
    </source>
</reference>
<keyword evidence="3" id="KW-1185">Reference proteome</keyword>
<dbReference type="EMBL" id="MCFL01000036">
    <property type="protein sequence ID" value="ORZ33346.1"/>
    <property type="molecule type" value="Genomic_DNA"/>
</dbReference>
<comment type="caution">
    <text evidence="2">The sequence shown here is derived from an EMBL/GenBank/DDBJ whole genome shotgun (WGS) entry which is preliminary data.</text>
</comment>
<evidence type="ECO:0000313" key="3">
    <source>
        <dbReference type="Proteomes" id="UP000193411"/>
    </source>
</evidence>
<dbReference type="AlphaFoldDB" id="A0A1Y2HFI5"/>
<dbReference type="Proteomes" id="UP000193411">
    <property type="component" value="Unassembled WGS sequence"/>
</dbReference>
<evidence type="ECO:0000313" key="2">
    <source>
        <dbReference type="EMBL" id="ORZ33346.1"/>
    </source>
</evidence>
<evidence type="ECO:0000256" key="1">
    <source>
        <dbReference type="SAM" id="MobiDB-lite"/>
    </source>
</evidence>
<accession>A0A1Y2HFI5</accession>
<name>A0A1Y2HFI5_9FUNG</name>
<organism evidence="2 3">
    <name type="scientific">Catenaria anguillulae PL171</name>
    <dbReference type="NCBI Taxonomy" id="765915"/>
    <lineage>
        <taxon>Eukaryota</taxon>
        <taxon>Fungi</taxon>
        <taxon>Fungi incertae sedis</taxon>
        <taxon>Blastocladiomycota</taxon>
        <taxon>Blastocladiomycetes</taxon>
        <taxon>Blastocladiales</taxon>
        <taxon>Catenariaceae</taxon>
        <taxon>Catenaria</taxon>
    </lineage>
</organism>
<feature type="non-terminal residue" evidence="2">
    <location>
        <position position="1"/>
    </location>
</feature>
<sequence>HPRHPACTTTPAAVLATTTVHAMRSTSSLLALCFPAYSARPCGPATMTHATNAALATTPTKMYATTPNLYTANLYRTAPKYMHPEMRKPATEVRNWTRLLLLRAMAKKTELTRIRTANKTRTARRRDTQQHRA</sequence>